<name>A0A9E2BHU1_PSYF1</name>
<feature type="domain" description="F420-non-reducing hydrogenase iron-sulfur subunit D" evidence="5">
    <location>
        <begin position="3"/>
        <end position="124"/>
    </location>
</feature>
<reference evidence="6 7" key="1">
    <citation type="journal article" date="2021" name="bioRxiv">
        <title>Unique metabolic strategies in Hadean analogues reveal hints for primordial physiology.</title>
        <authorList>
            <person name="Nobu M.K."/>
            <person name="Nakai R."/>
            <person name="Tamazawa S."/>
            <person name="Mori H."/>
            <person name="Toyoda A."/>
            <person name="Ijiri A."/>
            <person name="Suzuki S."/>
            <person name="Kurokawa K."/>
            <person name="Kamagata Y."/>
            <person name="Tamaki H."/>
        </authorList>
    </citation>
    <scope>NUCLEOTIDE SEQUENCE [LARGE SCALE GENOMIC DNA]</scope>
    <source>
        <strain evidence="6">BS525</strain>
    </source>
</reference>
<protein>
    <recommendedName>
        <fullName evidence="5">F420-non-reducing hydrogenase iron-sulfur subunit D domain-containing protein</fullName>
    </recommendedName>
</protein>
<evidence type="ECO:0000313" key="6">
    <source>
        <dbReference type="EMBL" id="MBT9144415.1"/>
    </source>
</evidence>
<dbReference type="GO" id="GO:0016491">
    <property type="term" value="F:oxidoreductase activity"/>
    <property type="evidence" value="ECO:0007669"/>
    <property type="project" value="UniProtKB-KW"/>
</dbReference>
<proteinExistence type="predicted"/>
<evidence type="ECO:0000256" key="2">
    <source>
        <dbReference type="ARBA" id="ARBA00023002"/>
    </source>
</evidence>
<dbReference type="InterPro" id="IPR003813">
    <property type="entry name" value="MvhD/FlpD"/>
</dbReference>
<organism evidence="6 7">
    <name type="scientific">Psychracetigena formicireducens</name>
    <dbReference type="NCBI Taxonomy" id="2986056"/>
    <lineage>
        <taxon>Bacteria</taxon>
        <taxon>Bacillati</taxon>
        <taxon>Candidatus Lithacetigenota</taxon>
        <taxon>Candidatus Psychracetigena</taxon>
    </lineage>
</organism>
<evidence type="ECO:0000259" key="5">
    <source>
        <dbReference type="Pfam" id="PF02662"/>
    </source>
</evidence>
<evidence type="ECO:0000256" key="1">
    <source>
        <dbReference type="ARBA" id="ARBA00022723"/>
    </source>
</evidence>
<evidence type="ECO:0000256" key="4">
    <source>
        <dbReference type="ARBA" id="ARBA00023014"/>
    </source>
</evidence>
<dbReference type="GO" id="GO:0051536">
    <property type="term" value="F:iron-sulfur cluster binding"/>
    <property type="evidence" value="ECO:0007669"/>
    <property type="project" value="UniProtKB-KW"/>
</dbReference>
<keyword evidence="3" id="KW-0408">Iron</keyword>
<evidence type="ECO:0000256" key="3">
    <source>
        <dbReference type="ARBA" id="ARBA00023004"/>
    </source>
</evidence>
<accession>A0A9E2BHU1</accession>
<comment type="caution">
    <text evidence="6">The sequence shown here is derived from an EMBL/GenBank/DDBJ whole genome shotgun (WGS) entry which is preliminary data.</text>
</comment>
<keyword evidence="1" id="KW-0479">Metal-binding</keyword>
<evidence type="ECO:0000313" key="7">
    <source>
        <dbReference type="Proteomes" id="UP000811545"/>
    </source>
</evidence>
<dbReference type="EMBL" id="QLTW01000007">
    <property type="protein sequence ID" value="MBT9144415.1"/>
    <property type="molecule type" value="Genomic_DNA"/>
</dbReference>
<dbReference type="AlphaFoldDB" id="A0A9E2BHU1"/>
<dbReference type="GO" id="GO:0046872">
    <property type="term" value="F:metal ion binding"/>
    <property type="evidence" value="ECO:0007669"/>
    <property type="project" value="UniProtKB-KW"/>
</dbReference>
<keyword evidence="2" id="KW-0560">Oxidoreductase</keyword>
<dbReference type="Proteomes" id="UP000811545">
    <property type="component" value="Unassembled WGS sequence"/>
</dbReference>
<dbReference type="Pfam" id="PF02662">
    <property type="entry name" value="FlpD"/>
    <property type="match status" value="1"/>
</dbReference>
<gene>
    <name evidence="6" type="ORF">DDT42_00256</name>
</gene>
<sequence>MEIVAFCCQWCSYAGADLAGTSRLKYPANIRIIKIPCSSRINPTFILKALSKGVDGVMVAGCHPGDCHYSNGNYFTRRRLTVLKRLIEFCGINPERLQLYWISAAEGGKFAESVKDIISRLEKIQDKPFPKNSGSSL</sequence>
<keyword evidence="4" id="KW-0411">Iron-sulfur</keyword>